<keyword evidence="1" id="KW-1133">Transmembrane helix</keyword>
<feature type="transmembrane region" description="Helical" evidence="1">
    <location>
        <begin position="197"/>
        <end position="217"/>
    </location>
</feature>
<keyword evidence="1" id="KW-0812">Transmembrane</keyword>
<dbReference type="RefSeq" id="WP_311835222.1">
    <property type="nucleotide sequence ID" value="NZ_JARQBJ010000002.1"/>
</dbReference>
<feature type="transmembrane region" description="Helical" evidence="1">
    <location>
        <begin position="172"/>
        <end position="191"/>
    </location>
</feature>
<feature type="transmembrane region" description="Helical" evidence="1">
    <location>
        <begin position="125"/>
        <end position="148"/>
    </location>
</feature>
<feature type="transmembrane region" description="Helical" evidence="1">
    <location>
        <begin position="51"/>
        <end position="74"/>
    </location>
</feature>
<evidence type="ECO:0000256" key="1">
    <source>
        <dbReference type="SAM" id="Phobius"/>
    </source>
</evidence>
<evidence type="ECO:0000313" key="2">
    <source>
        <dbReference type="EMBL" id="MDT2809960.1"/>
    </source>
</evidence>
<evidence type="ECO:0000313" key="3">
    <source>
        <dbReference type="Proteomes" id="UP001256711"/>
    </source>
</evidence>
<dbReference type="Proteomes" id="UP001256711">
    <property type="component" value="Unassembled WGS sequence"/>
</dbReference>
<proteinExistence type="predicted"/>
<keyword evidence="1" id="KW-0472">Membrane</keyword>
<gene>
    <name evidence="2" type="ORF">P7H43_05650</name>
</gene>
<organism evidence="2 3">
    <name type="scientific">Enterococcus asini</name>
    <dbReference type="NCBI Taxonomy" id="57732"/>
    <lineage>
        <taxon>Bacteria</taxon>
        <taxon>Bacillati</taxon>
        <taxon>Bacillota</taxon>
        <taxon>Bacilli</taxon>
        <taxon>Lactobacillales</taxon>
        <taxon>Enterococcaceae</taxon>
        <taxon>Enterococcus</taxon>
    </lineage>
</organism>
<protein>
    <submittedName>
        <fullName evidence="2">DUF624 domain-containing protein</fullName>
    </submittedName>
</protein>
<accession>A0AAW8TUW0</accession>
<comment type="caution">
    <text evidence="2">The sequence shown here is derived from an EMBL/GenBank/DDBJ whole genome shotgun (WGS) entry which is preliminary data.</text>
</comment>
<feature type="transmembrane region" description="Helical" evidence="1">
    <location>
        <begin position="95"/>
        <end position="119"/>
    </location>
</feature>
<reference evidence="2" key="1">
    <citation type="submission" date="2023-03" db="EMBL/GenBank/DDBJ databases">
        <authorList>
            <person name="Shen W."/>
            <person name="Cai J."/>
        </authorList>
    </citation>
    <scope>NUCLEOTIDE SEQUENCE</scope>
    <source>
        <strain evidence="2">B226-2</strain>
    </source>
</reference>
<feature type="transmembrane region" description="Helical" evidence="1">
    <location>
        <begin position="20"/>
        <end position="45"/>
    </location>
</feature>
<dbReference type="EMBL" id="JARQBJ010000002">
    <property type="protein sequence ID" value="MDT2809960.1"/>
    <property type="molecule type" value="Genomic_DNA"/>
</dbReference>
<name>A0AAW8TUW0_9ENTE</name>
<sequence>MFAKQRFDTNIYMKLFRWAYILLMGTLCFSLVNLPFFFATISLAIDMRNVLFFALSLLFVGPGFVALLGMIDVFKEHKDVEPVKEFFRKYRQFGLRGFLYGLIGWGASVICLADVYVFAKLPGGQWLIPLFLILMIIGLAVSINAWYYQVRNPQASMKDVLRLAFYMALKKWYASLLNLVLFAAIFAVMLLKPQFGFVITTSLFAGIMYLNLSFAGGRKE</sequence>
<dbReference type="AlphaFoldDB" id="A0AAW8TUW0"/>